<evidence type="ECO:0000313" key="2">
    <source>
        <dbReference type="Proteomes" id="UP000238565"/>
    </source>
</evidence>
<evidence type="ECO:0000313" key="1">
    <source>
        <dbReference type="EMBL" id="PPZ90661.1"/>
    </source>
</evidence>
<proteinExistence type="predicted"/>
<organism evidence="1 2">
    <name type="scientific">Cloacibacterium normanense</name>
    <dbReference type="NCBI Taxonomy" id="237258"/>
    <lineage>
        <taxon>Bacteria</taxon>
        <taxon>Pseudomonadati</taxon>
        <taxon>Bacteroidota</taxon>
        <taxon>Flavobacteriia</taxon>
        <taxon>Flavobacteriales</taxon>
        <taxon>Weeksellaceae</taxon>
    </lineage>
</organism>
<protein>
    <submittedName>
        <fullName evidence="1">Uncharacterized protein</fullName>
    </submittedName>
</protein>
<sequence>MENLENLLKLNLEFDSVENILKLISKAQNLELHSIVLEKKYCEEIYALRYEISEELGNQPPYFMKAFHKLVENLKHSNTANIGITSFNLEDDNDRFYIIFFEKIENKILGILSK</sequence>
<comment type="caution">
    <text evidence="1">The sequence shown here is derived from an EMBL/GenBank/DDBJ whole genome shotgun (WGS) entry which is preliminary data.</text>
</comment>
<reference evidence="1 2" key="1">
    <citation type="submission" date="2018-02" db="EMBL/GenBank/DDBJ databases">
        <title>Draft genome sequence of bacterial isolates from marine environment.</title>
        <authorList>
            <person name="Singh S.K."/>
            <person name="Hill R."/>
            <person name="Major S."/>
            <person name="Cai H."/>
            <person name="Li Y."/>
        </authorList>
    </citation>
    <scope>NUCLEOTIDE SEQUENCE [LARGE SCALE GENOMIC DNA]</scope>
    <source>
        <strain evidence="1 2">IMET F</strain>
    </source>
</reference>
<dbReference type="Proteomes" id="UP000238565">
    <property type="component" value="Unassembled WGS sequence"/>
</dbReference>
<dbReference type="AlphaFoldDB" id="A0A2S7I253"/>
<dbReference type="EMBL" id="PTPZ01000009">
    <property type="protein sequence ID" value="PPZ90661.1"/>
    <property type="molecule type" value="Genomic_DNA"/>
</dbReference>
<dbReference type="RefSeq" id="WP_104794390.1">
    <property type="nucleotide sequence ID" value="NZ_PTPZ01000009.1"/>
</dbReference>
<accession>A0A2S7I253</accession>
<name>A0A2S7I253_9FLAO</name>
<gene>
    <name evidence="1" type="ORF">C3729_12120</name>
</gene>